<keyword evidence="2" id="KW-1003">Cell membrane</keyword>
<evidence type="ECO:0000313" key="7">
    <source>
        <dbReference type="EMBL" id="GAA2383453.1"/>
    </source>
</evidence>
<reference evidence="7 8" key="1">
    <citation type="journal article" date="2019" name="Int. J. Syst. Evol. Microbiol.">
        <title>The Global Catalogue of Microorganisms (GCM) 10K type strain sequencing project: providing services to taxonomists for standard genome sequencing and annotation.</title>
        <authorList>
            <consortium name="The Broad Institute Genomics Platform"/>
            <consortium name="The Broad Institute Genome Sequencing Center for Infectious Disease"/>
            <person name="Wu L."/>
            <person name="Ma J."/>
        </authorList>
    </citation>
    <scope>NUCLEOTIDE SEQUENCE [LARGE SCALE GENOMIC DNA]</scope>
    <source>
        <strain evidence="7 8">JCM 16227</strain>
    </source>
</reference>
<name>A0ABN3HN10_9ACTN</name>
<feature type="transmembrane region" description="Helical" evidence="6">
    <location>
        <begin position="176"/>
        <end position="198"/>
    </location>
</feature>
<feature type="transmembrane region" description="Helical" evidence="6">
    <location>
        <begin position="282"/>
        <end position="303"/>
    </location>
</feature>
<dbReference type="Proteomes" id="UP001501170">
    <property type="component" value="Unassembled WGS sequence"/>
</dbReference>
<evidence type="ECO:0000256" key="6">
    <source>
        <dbReference type="SAM" id="Phobius"/>
    </source>
</evidence>
<evidence type="ECO:0000256" key="3">
    <source>
        <dbReference type="ARBA" id="ARBA00022692"/>
    </source>
</evidence>
<dbReference type="Pfam" id="PF07690">
    <property type="entry name" value="MFS_1"/>
    <property type="match status" value="2"/>
</dbReference>
<dbReference type="Gene3D" id="1.20.1250.20">
    <property type="entry name" value="MFS general substrate transporter like domains"/>
    <property type="match status" value="2"/>
</dbReference>
<keyword evidence="4 6" id="KW-1133">Transmembrane helix</keyword>
<evidence type="ECO:0000256" key="5">
    <source>
        <dbReference type="ARBA" id="ARBA00023136"/>
    </source>
</evidence>
<keyword evidence="3 6" id="KW-0812">Transmembrane</keyword>
<feature type="transmembrane region" description="Helical" evidence="6">
    <location>
        <begin position="219"/>
        <end position="242"/>
    </location>
</feature>
<evidence type="ECO:0000256" key="2">
    <source>
        <dbReference type="ARBA" id="ARBA00022475"/>
    </source>
</evidence>
<feature type="transmembrane region" description="Helical" evidence="6">
    <location>
        <begin position="348"/>
        <end position="367"/>
    </location>
</feature>
<accession>A0ABN3HN10</accession>
<feature type="transmembrane region" description="Helical" evidence="6">
    <location>
        <begin position="47"/>
        <end position="71"/>
    </location>
</feature>
<dbReference type="InterPro" id="IPR036259">
    <property type="entry name" value="MFS_trans_sf"/>
</dbReference>
<organism evidence="7 8">
    <name type="scientific">Gordonia cholesterolivorans</name>
    <dbReference type="NCBI Taxonomy" id="559625"/>
    <lineage>
        <taxon>Bacteria</taxon>
        <taxon>Bacillati</taxon>
        <taxon>Actinomycetota</taxon>
        <taxon>Actinomycetes</taxon>
        <taxon>Mycobacteriales</taxon>
        <taxon>Gordoniaceae</taxon>
        <taxon>Gordonia</taxon>
    </lineage>
</organism>
<feature type="transmembrane region" description="Helical" evidence="6">
    <location>
        <begin position="254"/>
        <end position="275"/>
    </location>
</feature>
<feature type="transmembrane region" description="Helical" evidence="6">
    <location>
        <begin position="150"/>
        <end position="170"/>
    </location>
</feature>
<evidence type="ECO:0000256" key="1">
    <source>
        <dbReference type="ARBA" id="ARBA00004651"/>
    </source>
</evidence>
<feature type="transmembrane region" description="Helical" evidence="6">
    <location>
        <begin position="78"/>
        <end position="97"/>
    </location>
</feature>
<evidence type="ECO:0000256" key="4">
    <source>
        <dbReference type="ARBA" id="ARBA00022989"/>
    </source>
</evidence>
<sequence>MMTRSLFGVRDYRHLFGAQVVALAGNGLATVALGLLAFKLAGANAAAVLGTALTIKMVVYVLVAPVAGAYAGRFNRRALLVSLDVVRAAVVVALPFADQVWHVYVLVALMQSASAAFTPTFQAALPDVLPDEEQYTRALSYSQLASTMETLLSPLLAALLISVIDFHWLFAGTAAGFLGSAALVVSSRVPNAVVVGGYRVRDRVLSGARVFLSTPRLRGLMGLNLSVAGAGSIVMVNTVNLVQDTLGRPAADVAWLLTANGLGVLVIAFAVPMLFARFGDRVVMLTGAAVLFGAAVCVVAFTFTSGGQWQWPALLVLWAVIGAGSGAILTPTGNVLRRSSAPQDRPAVFAAQFSLSHACWLLAYPIAGWGATVAGYSVTWMILAGLAGTGACAALWCWPAREPAALEHVHPADITDVDHVRGAAATAAGYVHTHTFVIDDLHREWPHQHRSAA</sequence>
<proteinExistence type="predicted"/>
<dbReference type="CDD" id="cd06173">
    <property type="entry name" value="MFS_MefA_like"/>
    <property type="match status" value="1"/>
</dbReference>
<keyword evidence="8" id="KW-1185">Reference proteome</keyword>
<dbReference type="PANTHER" id="PTHR23513:SF18">
    <property type="entry name" value="INTEGRAL MEMBRANE PROTEIN"/>
    <property type="match status" value="1"/>
</dbReference>
<dbReference type="SUPFAM" id="SSF103473">
    <property type="entry name" value="MFS general substrate transporter"/>
    <property type="match status" value="1"/>
</dbReference>
<feature type="transmembrane region" description="Helical" evidence="6">
    <location>
        <begin position="373"/>
        <end position="398"/>
    </location>
</feature>
<dbReference type="InterPro" id="IPR011701">
    <property type="entry name" value="MFS"/>
</dbReference>
<comment type="caution">
    <text evidence="7">The sequence shown here is derived from an EMBL/GenBank/DDBJ whole genome shotgun (WGS) entry which is preliminary data.</text>
</comment>
<evidence type="ECO:0000313" key="8">
    <source>
        <dbReference type="Proteomes" id="UP001501170"/>
    </source>
</evidence>
<gene>
    <name evidence="7" type="ORF">GCM10009855_24580</name>
</gene>
<protein>
    <submittedName>
        <fullName evidence="7">MFS transporter</fullName>
    </submittedName>
</protein>
<keyword evidence="5 6" id="KW-0472">Membrane</keyword>
<dbReference type="PANTHER" id="PTHR23513">
    <property type="entry name" value="INTEGRAL MEMBRANE EFFLUX PROTEIN-RELATED"/>
    <property type="match status" value="1"/>
</dbReference>
<comment type="subcellular location">
    <subcellularLocation>
        <location evidence="1">Cell membrane</location>
        <topology evidence="1">Multi-pass membrane protein</topology>
    </subcellularLocation>
</comment>
<feature type="transmembrane region" description="Helical" evidence="6">
    <location>
        <begin position="315"/>
        <end position="336"/>
    </location>
</feature>
<dbReference type="EMBL" id="BAAARB010000012">
    <property type="protein sequence ID" value="GAA2383453.1"/>
    <property type="molecule type" value="Genomic_DNA"/>
</dbReference>
<feature type="transmembrane region" description="Helical" evidence="6">
    <location>
        <begin position="20"/>
        <end position="41"/>
    </location>
</feature>